<evidence type="ECO:0000256" key="2">
    <source>
        <dbReference type="ARBA" id="ARBA00022840"/>
    </source>
</evidence>
<dbReference type="GO" id="GO:0005524">
    <property type="term" value="F:ATP binding"/>
    <property type="evidence" value="ECO:0007669"/>
    <property type="project" value="UniProtKB-KW"/>
</dbReference>
<accession>A0A7S3Y643</accession>
<dbReference type="EMBL" id="HBIU01046511">
    <property type="protein sequence ID" value="CAE0642034.1"/>
    <property type="molecule type" value="Transcribed_RNA"/>
</dbReference>
<evidence type="ECO:0000256" key="1">
    <source>
        <dbReference type="ARBA" id="ARBA00022741"/>
    </source>
</evidence>
<dbReference type="PANTHER" id="PTHR10256">
    <property type="entry name" value="SELENIDE, WATER DIKINASE"/>
    <property type="match status" value="1"/>
</dbReference>
<gene>
    <name evidence="4" type="ORF">HAKA00212_LOCUS20890</name>
</gene>
<evidence type="ECO:0000313" key="4">
    <source>
        <dbReference type="EMBL" id="CAE0642034.1"/>
    </source>
</evidence>
<dbReference type="InterPro" id="IPR004536">
    <property type="entry name" value="SPS/SelD"/>
</dbReference>
<dbReference type="PANTHER" id="PTHR10256:SF0">
    <property type="entry name" value="INACTIVE SELENIDE, WATER DIKINASE-LIKE PROTEIN-RELATED"/>
    <property type="match status" value="1"/>
</dbReference>
<dbReference type="GO" id="GO:0005737">
    <property type="term" value="C:cytoplasm"/>
    <property type="evidence" value="ECO:0007669"/>
    <property type="project" value="TreeGrafter"/>
</dbReference>
<dbReference type="Pfam" id="PF02769">
    <property type="entry name" value="AIRS_C"/>
    <property type="match status" value="1"/>
</dbReference>
<organism evidence="4">
    <name type="scientific">Heterosigma akashiwo</name>
    <name type="common">Chromophytic alga</name>
    <name type="synonym">Heterosigma carterae</name>
    <dbReference type="NCBI Taxonomy" id="2829"/>
    <lineage>
        <taxon>Eukaryota</taxon>
        <taxon>Sar</taxon>
        <taxon>Stramenopiles</taxon>
        <taxon>Ochrophyta</taxon>
        <taxon>Raphidophyceae</taxon>
        <taxon>Chattonellales</taxon>
        <taxon>Chattonellaceae</taxon>
        <taxon>Heterosigma</taxon>
    </lineage>
</organism>
<dbReference type="AlphaFoldDB" id="A0A7S3Y643"/>
<dbReference type="Gene3D" id="3.90.650.10">
    <property type="entry name" value="PurM-like C-terminal domain"/>
    <property type="match status" value="1"/>
</dbReference>
<feature type="domain" description="PurM-like C-terminal" evidence="3">
    <location>
        <begin position="9"/>
        <end position="150"/>
    </location>
</feature>
<protein>
    <recommendedName>
        <fullName evidence="3">PurM-like C-terminal domain-containing protein</fullName>
    </recommendedName>
</protein>
<reference evidence="4" key="1">
    <citation type="submission" date="2021-01" db="EMBL/GenBank/DDBJ databases">
        <authorList>
            <person name="Corre E."/>
            <person name="Pelletier E."/>
            <person name="Niang G."/>
            <person name="Scheremetjew M."/>
            <person name="Finn R."/>
            <person name="Kale V."/>
            <person name="Holt S."/>
            <person name="Cochrane G."/>
            <person name="Meng A."/>
            <person name="Brown T."/>
            <person name="Cohen L."/>
        </authorList>
    </citation>
    <scope>NUCLEOTIDE SEQUENCE</scope>
    <source>
        <strain evidence="4">CCMP3107</strain>
    </source>
</reference>
<keyword evidence="1" id="KW-0547">Nucleotide-binding</keyword>
<sequence>MRSNRAAGEAFLEAGASACTDVTGFGLLGHLGEMLDAAPAAAAAAGVGVELELGALPYMEGALECHHDLGITSSLYPSNLRQHQRRLTNPQVPGFERLMPLLFDPQTCGGLLAAVPAEKADALVQRLREHYPEAAVVGTVISGGNGGVTLV</sequence>
<dbReference type="SUPFAM" id="SSF56042">
    <property type="entry name" value="PurM C-terminal domain-like"/>
    <property type="match status" value="1"/>
</dbReference>
<evidence type="ECO:0000259" key="3">
    <source>
        <dbReference type="Pfam" id="PF02769"/>
    </source>
</evidence>
<name>A0A7S3Y643_HETAK</name>
<dbReference type="InterPro" id="IPR010918">
    <property type="entry name" value="PurM-like_C_dom"/>
</dbReference>
<dbReference type="GO" id="GO:0004756">
    <property type="term" value="F:selenide, water dikinase activity"/>
    <property type="evidence" value="ECO:0007669"/>
    <property type="project" value="TreeGrafter"/>
</dbReference>
<proteinExistence type="predicted"/>
<dbReference type="GO" id="GO:0016260">
    <property type="term" value="P:selenocysteine biosynthetic process"/>
    <property type="evidence" value="ECO:0007669"/>
    <property type="project" value="TreeGrafter"/>
</dbReference>
<keyword evidence="2" id="KW-0067">ATP-binding</keyword>
<dbReference type="InterPro" id="IPR036676">
    <property type="entry name" value="PurM-like_C_sf"/>
</dbReference>